<name>A0AAU7AY09_9ACTN</name>
<reference evidence="2" key="1">
    <citation type="submission" date="2022-12" db="EMBL/GenBank/DDBJ databases">
        <title>Paraconexibacter alkalitolerans sp. nov. and Baekduia alba sp. nov., isolated from soil and emended description of the genera Paraconexibacter (Chun et al., 2020) and Baekduia (An et al., 2020).</title>
        <authorList>
            <person name="Vieira S."/>
            <person name="Huber K.J."/>
            <person name="Geppert A."/>
            <person name="Wolf J."/>
            <person name="Neumann-Schaal M."/>
            <person name="Muesken M."/>
            <person name="Overmann J."/>
        </authorList>
    </citation>
    <scope>NUCLEOTIDE SEQUENCE</scope>
    <source>
        <strain evidence="2">AEG42_29</strain>
    </source>
</reference>
<accession>A0AAU7AY09</accession>
<feature type="transmembrane region" description="Helical" evidence="1">
    <location>
        <begin position="66"/>
        <end position="87"/>
    </location>
</feature>
<proteinExistence type="predicted"/>
<evidence type="ECO:0000313" key="2">
    <source>
        <dbReference type="EMBL" id="XAY06195.1"/>
    </source>
</evidence>
<dbReference type="EMBL" id="CP114014">
    <property type="protein sequence ID" value="XAY06195.1"/>
    <property type="molecule type" value="Genomic_DNA"/>
</dbReference>
<sequence length="119" mass="11960">MTAVRLVPLPVHAVLRMTTGLLTMAAPFLFGFAVPATIMAIIVGSIVVGVSLIASPDERGRTSIPVSTVHALDWATVIGLLGAAAVVAADGDAVAGIVLTAIGAAQLAGNLTTRYSLRG</sequence>
<dbReference type="RefSeq" id="WP_354697432.1">
    <property type="nucleotide sequence ID" value="NZ_CP114014.1"/>
</dbReference>
<gene>
    <name evidence="2" type="ORF">DSM112329_03059</name>
</gene>
<protein>
    <recommendedName>
        <fullName evidence="3">Integral membrane protein</fullName>
    </recommendedName>
</protein>
<keyword evidence="1" id="KW-1133">Transmembrane helix</keyword>
<feature type="transmembrane region" description="Helical" evidence="1">
    <location>
        <begin position="93"/>
        <end position="113"/>
    </location>
</feature>
<organism evidence="2">
    <name type="scientific">Paraconexibacter sp. AEG42_29</name>
    <dbReference type="NCBI Taxonomy" id="2997339"/>
    <lineage>
        <taxon>Bacteria</taxon>
        <taxon>Bacillati</taxon>
        <taxon>Actinomycetota</taxon>
        <taxon>Thermoleophilia</taxon>
        <taxon>Solirubrobacterales</taxon>
        <taxon>Paraconexibacteraceae</taxon>
        <taxon>Paraconexibacter</taxon>
    </lineage>
</organism>
<dbReference type="KEGG" id="parq:DSM112329_03059"/>
<keyword evidence="1" id="KW-0812">Transmembrane</keyword>
<feature type="transmembrane region" description="Helical" evidence="1">
    <location>
        <begin position="28"/>
        <end position="54"/>
    </location>
</feature>
<evidence type="ECO:0008006" key="3">
    <source>
        <dbReference type="Google" id="ProtNLM"/>
    </source>
</evidence>
<keyword evidence="1" id="KW-0472">Membrane</keyword>
<evidence type="ECO:0000256" key="1">
    <source>
        <dbReference type="SAM" id="Phobius"/>
    </source>
</evidence>
<dbReference type="AlphaFoldDB" id="A0AAU7AY09"/>